<dbReference type="AlphaFoldDB" id="A0A4Q2USH7"/>
<organism evidence="1 2">
    <name type="scientific">Spirosoma sordidisoli</name>
    <dbReference type="NCBI Taxonomy" id="2502893"/>
    <lineage>
        <taxon>Bacteria</taxon>
        <taxon>Pseudomonadati</taxon>
        <taxon>Bacteroidota</taxon>
        <taxon>Cytophagia</taxon>
        <taxon>Cytophagales</taxon>
        <taxon>Cytophagaceae</taxon>
        <taxon>Spirosoma</taxon>
    </lineage>
</organism>
<accession>A0A4Q2USH7</accession>
<name>A0A4Q2USH7_9BACT</name>
<gene>
    <name evidence="1" type="ORF">EQG79_00755</name>
</gene>
<sequence>MNNIAREIALTLAILSTSTQQRALVRRELNETPKPTEEQIQEKLNTAKGLKKFCINGKTVWARDEKNAIRKAKR</sequence>
<keyword evidence="2" id="KW-1185">Reference proteome</keyword>
<comment type="caution">
    <text evidence="1">The sequence shown here is derived from an EMBL/GenBank/DDBJ whole genome shotgun (WGS) entry which is preliminary data.</text>
</comment>
<evidence type="ECO:0000313" key="1">
    <source>
        <dbReference type="EMBL" id="RYC70715.1"/>
    </source>
</evidence>
<proteinExistence type="predicted"/>
<reference evidence="1 2" key="1">
    <citation type="submission" date="2019-01" db="EMBL/GenBank/DDBJ databases">
        <title>Spirosoma flava sp. nov., a propanil-degrading bacterium isolated from herbicide-contaminated soil.</title>
        <authorList>
            <person name="Zhang L."/>
            <person name="Jiang J.-D."/>
        </authorList>
    </citation>
    <scope>NUCLEOTIDE SEQUENCE [LARGE SCALE GENOMIC DNA]</scope>
    <source>
        <strain evidence="1 2">TY50</strain>
    </source>
</reference>
<dbReference type="RefSeq" id="WP_129598968.1">
    <property type="nucleotide sequence ID" value="NZ_SBLB01000001.1"/>
</dbReference>
<evidence type="ECO:0000313" key="2">
    <source>
        <dbReference type="Proteomes" id="UP000290407"/>
    </source>
</evidence>
<protein>
    <submittedName>
        <fullName evidence="1">Uncharacterized protein</fullName>
    </submittedName>
</protein>
<dbReference type="EMBL" id="SBLB01000001">
    <property type="protein sequence ID" value="RYC70715.1"/>
    <property type="molecule type" value="Genomic_DNA"/>
</dbReference>
<dbReference type="Proteomes" id="UP000290407">
    <property type="component" value="Unassembled WGS sequence"/>
</dbReference>